<dbReference type="CDD" id="cd00315">
    <property type="entry name" value="Cyt_C5_DNA_methylase"/>
    <property type="match status" value="1"/>
</dbReference>
<comment type="catalytic activity">
    <reaction evidence="5 8">
        <text>a 2'-deoxycytidine in DNA + S-adenosyl-L-methionine = a 5-methyl-2'-deoxycytidine in DNA + S-adenosyl-L-homocysteine + H(+)</text>
        <dbReference type="Rhea" id="RHEA:13681"/>
        <dbReference type="Rhea" id="RHEA-COMP:11369"/>
        <dbReference type="Rhea" id="RHEA-COMP:11370"/>
        <dbReference type="ChEBI" id="CHEBI:15378"/>
        <dbReference type="ChEBI" id="CHEBI:57856"/>
        <dbReference type="ChEBI" id="CHEBI:59789"/>
        <dbReference type="ChEBI" id="CHEBI:85452"/>
        <dbReference type="ChEBI" id="CHEBI:85454"/>
        <dbReference type="EC" id="2.1.1.37"/>
    </reaction>
</comment>
<dbReference type="RefSeq" id="WP_183725587.1">
    <property type="nucleotide sequence ID" value="NZ_JACHBW010000010.1"/>
</dbReference>
<dbReference type="AlphaFoldDB" id="A0A7W9U057"/>
<dbReference type="EMBL" id="JACHBW010000010">
    <property type="protein sequence ID" value="MBB6103851.1"/>
    <property type="molecule type" value="Genomic_DNA"/>
</dbReference>
<dbReference type="Gene3D" id="3.90.120.30">
    <property type="match status" value="1"/>
</dbReference>
<feature type="region of interest" description="Disordered" evidence="9">
    <location>
        <begin position="428"/>
        <end position="464"/>
    </location>
</feature>
<evidence type="ECO:0000256" key="5">
    <source>
        <dbReference type="ARBA" id="ARBA00047422"/>
    </source>
</evidence>
<evidence type="ECO:0000256" key="4">
    <source>
        <dbReference type="ARBA" id="ARBA00022747"/>
    </source>
</evidence>
<dbReference type="Pfam" id="PF00145">
    <property type="entry name" value="DNA_methylase"/>
    <property type="match status" value="1"/>
</dbReference>
<dbReference type="PROSITE" id="PS51679">
    <property type="entry name" value="SAM_MT_C5"/>
    <property type="match status" value="1"/>
</dbReference>
<keyword evidence="11" id="KW-1185">Reference proteome</keyword>
<evidence type="ECO:0000313" key="11">
    <source>
        <dbReference type="Proteomes" id="UP000571554"/>
    </source>
</evidence>
<dbReference type="Proteomes" id="UP000571554">
    <property type="component" value="Unassembled WGS sequence"/>
</dbReference>
<dbReference type="Gene3D" id="3.40.50.150">
    <property type="entry name" value="Vaccinia Virus protein VP39"/>
    <property type="match status" value="1"/>
</dbReference>
<dbReference type="InterPro" id="IPR029063">
    <property type="entry name" value="SAM-dependent_MTases_sf"/>
</dbReference>
<dbReference type="GO" id="GO:0003677">
    <property type="term" value="F:DNA binding"/>
    <property type="evidence" value="ECO:0007669"/>
    <property type="project" value="InterPro"/>
</dbReference>
<dbReference type="PRINTS" id="PR00105">
    <property type="entry name" value="C5METTRFRASE"/>
</dbReference>
<organism evidence="10 11">
    <name type="scientific">Paraburkholderia bannensis</name>
    <dbReference type="NCBI Taxonomy" id="765414"/>
    <lineage>
        <taxon>Bacteria</taxon>
        <taxon>Pseudomonadati</taxon>
        <taxon>Pseudomonadota</taxon>
        <taxon>Betaproteobacteria</taxon>
        <taxon>Burkholderiales</taxon>
        <taxon>Burkholderiaceae</taxon>
        <taxon>Paraburkholderia</taxon>
    </lineage>
</organism>
<dbReference type="NCBIfam" id="TIGR00675">
    <property type="entry name" value="dcm"/>
    <property type="match status" value="1"/>
</dbReference>
<keyword evidence="3 6" id="KW-0949">S-adenosyl-L-methionine</keyword>
<dbReference type="EC" id="2.1.1.37" evidence="8"/>
<evidence type="ECO:0000256" key="2">
    <source>
        <dbReference type="ARBA" id="ARBA00022679"/>
    </source>
</evidence>
<dbReference type="InterPro" id="IPR018117">
    <property type="entry name" value="C5_DNA_meth_AS"/>
</dbReference>
<dbReference type="InterPro" id="IPR001525">
    <property type="entry name" value="C5_MeTfrase"/>
</dbReference>
<evidence type="ECO:0000256" key="9">
    <source>
        <dbReference type="SAM" id="MobiDB-lite"/>
    </source>
</evidence>
<dbReference type="GO" id="GO:0009307">
    <property type="term" value="P:DNA restriction-modification system"/>
    <property type="evidence" value="ECO:0007669"/>
    <property type="project" value="UniProtKB-KW"/>
</dbReference>
<evidence type="ECO:0000256" key="7">
    <source>
        <dbReference type="RuleBase" id="RU000416"/>
    </source>
</evidence>
<evidence type="ECO:0000256" key="6">
    <source>
        <dbReference type="PROSITE-ProRule" id="PRU01016"/>
    </source>
</evidence>
<gene>
    <name evidence="10" type="ORF">F4827_003706</name>
</gene>
<feature type="active site" evidence="6">
    <location>
        <position position="159"/>
    </location>
</feature>
<keyword evidence="1 6" id="KW-0489">Methyltransferase</keyword>
<reference evidence="10 11" key="1">
    <citation type="submission" date="2020-08" db="EMBL/GenBank/DDBJ databases">
        <title>Above-ground endophytic microbial communities from plants in different locations in the United States.</title>
        <authorList>
            <person name="Frank C."/>
        </authorList>
    </citation>
    <scope>NUCLEOTIDE SEQUENCE [LARGE SCALE GENOMIC DNA]</scope>
    <source>
        <strain evidence="10 11">WP4_2_2</strain>
    </source>
</reference>
<evidence type="ECO:0000256" key="1">
    <source>
        <dbReference type="ARBA" id="ARBA00022603"/>
    </source>
</evidence>
<name>A0A7W9U057_9BURK</name>
<comment type="similarity">
    <text evidence="6 7">Belongs to the class I-like SAM-binding methyltransferase superfamily. C5-methyltransferase family.</text>
</comment>
<dbReference type="GO" id="GO:0003886">
    <property type="term" value="F:DNA (cytosine-5-)-methyltransferase activity"/>
    <property type="evidence" value="ECO:0007669"/>
    <property type="project" value="UniProtKB-EC"/>
</dbReference>
<dbReference type="PANTHER" id="PTHR46098:SF1">
    <property type="entry name" value="TRNA (CYTOSINE(38)-C(5))-METHYLTRANSFERASE"/>
    <property type="match status" value="1"/>
</dbReference>
<dbReference type="PROSITE" id="PS00094">
    <property type="entry name" value="C5_MTASE_1"/>
    <property type="match status" value="1"/>
</dbReference>
<dbReference type="Gene3D" id="1.10.260.40">
    <property type="entry name" value="lambda repressor-like DNA-binding domains"/>
    <property type="match status" value="1"/>
</dbReference>
<evidence type="ECO:0000313" key="10">
    <source>
        <dbReference type="EMBL" id="MBB6103851.1"/>
    </source>
</evidence>
<keyword evidence="2 6" id="KW-0808">Transferase</keyword>
<feature type="compositionally biased region" description="Basic residues" evidence="9">
    <location>
        <begin position="434"/>
        <end position="450"/>
    </location>
</feature>
<protein>
    <recommendedName>
        <fullName evidence="8">Cytosine-specific methyltransferase</fullName>
        <ecNumber evidence="8">2.1.1.37</ecNumber>
    </recommendedName>
</protein>
<evidence type="ECO:0000256" key="8">
    <source>
        <dbReference type="RuleBase" id="RU000417"/>
    </source>
</evidence>
<proteinExistence type="inferred from homology"/>
<dbReference type="SUPFAM" id="SSF53335">
    <property type="entry name" value="S-adenosyl-L-methionine-dependent methyltransferases"/>
    <property type="match status" value="1"/>
</dbReference>
<sequence>MSAKIPREDFVHPANPRDLLAQARQRFTQQQIATHVGKDVKTVRRWEKGETACPAMLDAALRELLRSTEPAFAKPAAPAAPARFRFVDLFAGIGGIRMGFEAHGGDCVMTSEWNPFSKKTYLENYGPKDGEGHAYVGDIVEFPAAEVPDHDVLLAGFPCQPFSIAGVSKKNALGRPHGFECTTQGTLFFDVARIIAEKRPAAFLLENVKNLLSHDHGRTFEVILQVLRDELGYDVHYRVIDGRHFTPQHRERIIIVGFREPTPFSWDALSLPEEGPRLASVLHRTDGSEPLLPWDGERFFDHSARRVQPKYTLTPRLWAYLQQYAEKHRAAGNGFGYGLAFPHSVTRTLSARYHKDGSEILVHQGEGLRPRRLTPRECARLMGLPDTFRIPVSDTQAYRQFGNSVVMPVMREVARTMMPHLDAALAREAAPAKAKTKAAARRRARASTGRKSKDQAKDQAALAA</sequence>
<comment type="caution">
    <text evidence="10">The sequence shown here is derived from an EMBL/GenBank/DDBJ whole genome shotgun (WGS) entry which is preliminary data.</text>
</comment>
<keyword evidence="4" id="KW-0680">Restriction system</keyword>
<dbReference type="InterPro" id="IPR010982">
    <property type="entry name" value="Lambda_DNA-bd_dom_sf"/>
</dbReference>
<evidence type="ECO:0000256" key="3">
    <source>
        <dbReference type="ARBA" id="ARBA00022691"/>
    </source>
</evidence>
<dbReference type="PANTHER" id="PTHR46098">
    <property type="entry name" value="TRNA (CYTOSINE(38)-C(5))-METHYLTRANSFERASE"/>
    <property type="match status" value="1"/>
</dbReference>
<dbReference type="GO" id="GO:0032259">
    <property type="term" value="P:methylation"/>
    <property type="evidence" value="ECO:0007669"/>
    <property type="project" value="UniProtKB-KW"/>
</dbReference>
<accession>A0A7W9U057</accession>
<dbReference type="InterPro" id="IPR050750">
    <property type="entry name" value="C5-MTase"/>
</dbReference>